<dbReference type="GeneID" id="36335994"/>
<evidence type="ECO:0000313" key="2">
    <source>
        <dbReference type="Proteomes" id="UP000019149"/>
    </source>
</evidence>
<dbReference type="KEGG" id="egl:EGR_00279"/>
<accession>W6UTP4</accession>
<gene>
    <name evidence="1" type="ORF">EGR_00279</name>
</gene>
<dbReference type="OMA" id="FLIGHQQ"/>
<dbReference type="OrthoDB" id="6246831at2759"/>
<sequence length="342" mass="38401">MQIATESYLRCLNATLQHKTSSRVAPLEAPCRRWQSENVGVNSGSGGSTLANRIACLEESISEAAWLERTPGVWLHADERMAMLPRKEEEEELTASLLLADPHVSRVVSPLKALSVRDLPLVWVSSLNHPCPPPPEALSLKAFKNMIKNTFSEFSSINTRRKYDEELLLAYEPMLKAVQHNTSKMRYSPIVNAIITDLREVCGVDLYLRRLMRMSMIQRGPVYRVLSEVDPTKLEEKTVSRPYDMPAFLIGHQQRGQGTGYPSEFLRRALVTFLRSGRAEGMKELRYPRAVEDPDLETTFNILGPAGLTTAGARVIAHFAACKAWVGEKGETEFAIKYGRLN</sequence>
<dbReference type="EMBL" id="APAU02000001">
    <property type="protein sequence ID" value="EUB65010.1"/>
    <property type="molecule type" value="Genomic_DNA"/>
</dbReference>
<organism evidence="1 2">
    <name type="scientific">Echinococcus granulosus</name>
    <name type="common">Hydatid tapeworm</name>
    <dbReference type="NCBI Taxonomy" id="6210"/>
    <lineage>
        <taxon>Eukaryota</taxon>
        <taxon>Metazoa</taxon>
        <taxon>Spiralia</taxon>
        <taxon>Lophotrochozoa</taxon>
        <taxon>Platyhelminthes</taxon>
        <taxon>Cestoda</taxon>
        <taxon>Eucestoda</taxon>
        <taxon>Cyclophyllidea</taxon>
        <taxon>Taeniidae</taxon>
        <taxon>Echinococcus</taxon>
        <taxon>Echinococcus granulosus group</taxon>
    </lineage>
</organism>
<keyword evidence="2" id="KW-1185">Reference proteome</keyword>
<dbReference type="STRING" id="6210.W6UTP4"/>
<name>W6UTP4_ECHGR</name>
<dbReference type="RefSeq" id="XP_024356206.1">
    <property type="nucleotide sequence ID" value="XM_024489528.1"/>
</dbReference>
<protein>
    <recommendedName>
        <fullName evidence="3">Neuroligin</fullName>
    </recommendedName>
</protein>
<evidence type="ECO:0000313" key="1">
    <source>
        <dbReference type="EMBL" id="EUB65010.1"/>
    </source>
</evidence>
<dbReference type="AlphaFoldDB" id="W6UTP4"/>
<reference evidence="1 2" key="1">
    <citation type="journal article" date="2013" name="Nat. Genet.">
        <title>The genome of the hydatid tapeworm Echinococcus granulosus.</title>
        <authorList>
            <person name="Zheng H."/>
            <person name="Zhang W."/>
            <person name="Zhang L."/>
            <person name="Zhang Z."/>
            <person name="Li J."/>
            <person name="Lu G."/>
            <person name="Zhu Y."/>
            <person name="Wang Y."/>
            <person name="Huang Y."/>
            <person name="Liu J."/>
            <person name="Kang H."/>
            <person name="Chen J."/>
            <person name="Wang L."/>
            <person name="Chen A."/>
            <person name="Yu S."/>
            <person name="Gao Z."/>
            <person name="Jin L."/>
            <person name="Gu W."/>
            <person name="Wang Z."/>
            <person name="Zhao L."/>
            <person name="Shi B."/>
            <person name="Wen H."/>
            <person name="Lin R."/>
            <person name="Jones M.K."/>
            <person name="Brejova B."/>
            <person name="Vinar T."/>
            <person name="Zhao G."/>
            <person name="McManus D.P."/>
            <person name="Chen Z."/>
            <person name="Zhou Y."/>
            <person name="Wang S."/>
        </authorList>
    </citation>
    <scope>NUCLEOTIDE SEQUENCE [LARGE SCALE GENOMIC DNA]</scope>
</reference>
<dbReference type="CTD" id="36335994"/>
<proteinExistence type="predicted"/>
<dbReference type="Proteomes" id="UP000019149">
    <property type="component" value="Unassembled WGS sequence"/>
</dbReference>
<comment type="caution">
    <text evidence="1">The sequence shown here is derived from an EMBL/GenBank/DDBJ whole genome shotgun (WGS) entry which is preliminary data.</text>
</comment>
<evidence type="ECO:0008006" key="3">
    <source>
        <dbReference type="Google" id="ProtNLM"/>
    </source>
</evidence>